<organism evidence="1 2">
    <name type="scientific">Candidatus Ozemobacter sibiricus</name>
    <dbReference type="NCBI Taxonomy" id="2268124"/>
    <lineage>
        <taxon>Bacteria</taxon>
        <taxon>Candidatus Ozemobacteria</taxon>
        <taxon>Candidatus Ozemobacterales</taxon>
        <taxon>Candidatus Ozemobacteraceae</taxon>
        <taxon>Candidatus Ozemobacter</taxon>
    </lineage>
</organism>
<protein>
    <submittedName>
        <fullName evidence="1">GGDEF family protein</fullName>
    </submittedName>
</protein>
<dbReference type="Gene3D" id="2.130.10.10">
    <property type="entry name" value="YVTN repeat-like/Quinoprotein amine dehydrogenase"/>
    <property type="match status" value="1"/>
</dbReference>
<dbReference type="AlphaFoldDB" id="A0A367ZS76"/>
<dbReference type="InterPro" id="IPR015943">
    <property type="entry name" value="WD40/YVTN_repeat-like_dom_sf"/>
</dbReference>
<evidence type="ECO:0000313" key="1">
    <source>
        <dbReference type="EMBL" id="RCK80995.1"/>
    </source>
</evidence>
<dbReference type="EMBL" id="QOQW01000003">
    <property type="protein sequence ID" value="RCK80995.1"/>
    <property type="molecule type" value="Genomic_DNA"/>
</dbReference>
<gene>
    <name evidence="1" type="ORF">OZSIB_2372</name>
</gene>
<evidence type="ECO:0000313" key="2">
    <source>
        <dbReference type="Proteomes" id="UP000252355"/>
    </source>
</evidence>
<name>A0A367ZS76_9BACT</name>
<proteinExistence type="predicted"/>
<accession>A0A367ZS76</accession>
<dbReference type="Proteomes" id="UP000252355">
    <property type="component" value="Unassembled WGS sequence"/>
</dbReference>
<comment type="caution">
    <text evidence="1">The sequence shown here is derived from an EMBL/GenBank/DDBJ whole genome shotgun (WGS) entry which is preliminary data.</text>
</comment>
<reference evidence="1 2" key="1">
    <citation type="submission" date="2018-05" db="EMBL/GenBank/DDBJ databases">
        <title>A metagenomic window into the 2 km-deep terrestrial subsurface aquifer revealed taxonomically and functionally diverse microbial community comprising novel uncultured bacterial lineages.</title>
        <authorList>
            <person name="Kadnikov V.V."/>
            <person name="Mardanov A.V."/>
            <person name="Beletsky A.V."/>
            <person name="Banks D."/>
            <person name="Pimenov N.V."/>
            <person name="Frank Y.A."/>
            <person name="Karnachuk O.V."/>
            <person name="Ravin N.V."/>
        </authorList>
    </citation>
    <scope>NUCLEOTIDE SEQUENCE [LARGE SCALE GENOMIC DNA]</scope>
    <source>
        <strain evidence="1">BY5</strain>
    </source>
</reference>
<dbReference type="InterPro" id="IPR011047">
    <property type="entry name" value="Quinoprotein_ADH-like_sf"/>
</dbReference>
<dbReference type="SUPFAM" id="SSF50998">
    <property type="entry name" value="Quinoprotein alcohol dehydrogenase-like"/>
    <property type="match status" value="1"/>
</dbReference>
<sequence length="352" mass="37593">MRSLSRLSILMVLIGLAAAGSVALGLGSLTREGSVWKKTAYSCVCRALLEDDAGRLYLGTFGAGLWIRTGETWAQIRQTPGGLPDERLSKLLVEGEDLLVATAGGGAARLHRPSGRWSPLTPFGEPPSRHFHALAILPDGGYLLGSVGDGLCLATGGRWITLKEPDGLPSDWINDALPEASGTWLATYAGLAYLEGTRVTRVEHPEQGWRDGNINVLARFQGNLFLGTGSGGLVERLEPLPGSTPAGSPQRSPRRRVTYRRIPGIPDQVHALLPVGDTLWIGTEEGLFRLLSDRAVERREGPASASRAIKSLGLTRAGVVAGTDVGQVYLVDGKNWVCLFDHSTIHTGGNPR</sequence>